<proteinExistence type="predicted"/>
<dbReference type="OrthoDB" id="5905880at2"/>
<organism evidence="2 3">
    <name type="scientific">Kangiella spongicola</name>
    <dbReference type="NCBI Taxonomy" id="796379"/>
    <lineage>
        <taxon>Bacteria</taxon>
        <taxon>Pseudomonadati</taxon>
        <taxon>Pseudomonadota</taxon>
        <taxon>Gammaproteobacteria</taxon>
        <taxon>Kangiellales</taxon>
        <taxon>Kangiellaceae</taxon>
        <taxon>Kangiella</taxon>
    </lineage>
</organism>
<evidence type="ECO:0000313" key="3">
    <source>
        <dbReference type="Proteomes" id="UP000247689"/>
    </source>
</evidence>
<dbReference type="EMBL" id="QICH01000003">
    <property type="protein sequence ID" value="PXF62542.1"/>
    <property type="molecule type" value="Genomic_DNA"/>
</dbReference>
<reference evidence="2 3" key="1">
    <citation type="submission" date="2018-05" db="EMBL/GenBank/DDBJ databases">
        <title>Kangiella spongicola genome sequence.</title>
        <authorList>
            <person name="Maclea K.S."/>
            <person name="Goen A.E."/>
            <person name="Kelley C."/>
            <person name="Underriner A."/>
            <person name="Silverwood T."/>
            <person name="Trachtenberg A.M."/>
        </authorList>
    </citation>
    <scope>NUCLEOTIDE SEQUENCE [LARGE SCALE GENOMIC DNA]</scope>
    <source>
        <strain evidence="2 3">ATCC BAA-2076</strain>
    </source>
</reference>
<name>A0A318CZY2_9GAMM</name>
<dbReference type="AlphaFoldDB" id="A0A318CZY2"/>
<gene>
    <name evidence="2" type="ORF">DL796_09375</name>
</gene>
<accession>A0A318CZY2</accession>
<dbReference type="Proteomes" id="UP000247689">
    <property type="component" value="Unassembled WGS sequence"/>
</dbReference>
<evidence type="ECO:0008006" key="4">
    <source>
        <dbReference type="Google" id="ProtNLM"/>
    </source>
</evidence>
<evidence type="ECO:0000313" key="2">
    <source>
        <dbReference type="EMBL" id="PXF62542.1"/>
    </source>
</evidence>
<protein>
    <recommendedName>
        <fullName evidence="4">DUF1269 domain-containing protein</fullName>
    </recommendedName>
</protein>
<feature type="transmembrane region" description="Helical" evidence="1">
    <location>
        <begin position="64"/>
        <end position="85"/>
    </location>
</feature>
<evidence type="ECO:0000256" key="1">
    <source>
        <dbReference type="SAM" id="Phobius"/>
    </source>
</evidence>
<sequence length="178" mass="20060">MSRLLYQADHLNELENTYEDLRMTGVADDHLHVIAKKQGRVLRRGLNAANYWYKTDILNGASKGAIWGFLAAIVLATVFLATDLFGSDYQVFGILATFVLLTAFGTWFGAFVGLQSKNHTLKQFYHLVDEGKYLLLIDLTLAEEAQIKQVMASRHPELTLLSSDAETTIPLKIMQRMH</sequence>
<feature type="transmembrane region" description="Helical" evidence="1">
    <location>
        <begin position="91"/>
        <end position="114"/>
    </location>
</feature>
<keyword evidence="1" id="KW-1133">Transmembrane helix</keyword>
<keyword evidence="1" id="KW-0472">Membrane</keyword>
<dbReference type="RefSeq" id="WP_110201451.1">
    <property type="nucleotide sequence ID" value="NZ_QICH01000003.1"/>
</dbReference>
<keyword evidence="3" id="KW-1185">Reference proteome</keyword>
<comment type="caution">
    <text evidence="2">The sequence shown here is derived from an EMBL/GenBank/DDBJ whole genome shotgun (WGS) entry which is preliminary data.</text>
</comment>
<keyword evidence="1" id="KW-0812">Transmembrane</keyword>